<keyword evidence="2" id="KW-1185">Reference proteome</keyword>
<dbReference type="AlphaFoldDB" id="A0A0L7L3Q0"/>
<keyword evidence="1" id="KW-0436">Ligase</keyword>
<protein>
    <submittedName>
        <fullName evidence="1">Alanine--tRNA ligase, cytoplasmic</fullName>
    </submittedName>
</protein>
<dbReference type="GO" id="GO:0016874">
    <property type="term" value="F:ligase activity"/>
    <property type="evidence" value="ECO:0007669"/>
    <property type="project" value="UniProtKB-KW"/>
</dbReference>
<evidence type="ECO:0000313" key="2">
    <source>
        <dbReference type="Proteomes" id="UP000037510"/>
    </source>
</evidence>
<organism evidence="1 2">
    <name type="scientific">Operophtera brumata</name>
    <name type="common">Winter moth</name>
    <name type="synonym">Phalaena brumata</name>
    <dbReference type="NCBI Taxonomy" id="104452"/>
    <lineage>
        <taxon>Eukaryota</taxon>
        <taxon>Metazoa</taxon>
        <taxon>Ecdysozoa</taxon>
        <taxon>Arthropoda</taxon>
        <taxon>Hexapoda</taxon>
        <taxon>Insecta</taxon>
        <taxon>Pterygota</taxon>
        <taxon>Neoptera</taxon>
        <taxon>Endopterygota</taxon>
        <taxon>Lepidoptera</taxon>
        <taxon>Glossata</taxon>
        <taxon>Ditrysia</taxon>
        <taxon>Geometroidea</taxon>
        <taxon>Geometridae</taxon>
        <taxon>Larentiinae</taxon>
        <taxon>Operophtera</taxon>
    </lineage>
</organism>
<name>A0A0L7L3Q0_OPEBR</name>
<comment type="caution">
    <text evidence="1">The sequence shown here is derived from an EMBL/GenBank/DDBJ whole genome shotgun (WGS) entry which is preliminary data.</text>
</comment>
<sequence length="196" mass="22048">MLTLTYLHKDYIDCQTDSDEPDEPAAKRLKINSLNLQVYQIPAFNTPKSLSIFPSSPVLPKFVNNPLNLANPLALASEANNIVKNLQTRFSLPAKLSITPVQAKNPFLTETGEVIRSGAGGTTPGPVRLVSIGALQDDLQPEEEPQESDKFPFDKCPQYWYASEESLRLHKKRKHPYSAMFNLNWYCSWRDAQPNS</sequence>
<proteinExistence type="predicted"/>
<dbReference type="Proteomes" id="UP000037510">
    <property type="component" value="Unassembled WGS sequence"/>
</dbReference>
<gene>
    <name evidence="1" type="ORF">OBRU01_16188</name>
</gene>
<accession>A0A0L7L3Q0</accession>
<reference evidence="1 2" key="1">
    <citation type="journal article" date="2015" name="Genome Biol. Evol.">
        <title>The genome of winter moth (Operophtera brumata) provides a genomic perspective on sexual dimorphism and phenology.</title>
        <authorList>
            <person name="Derks M.F."/>
            <person name="Smit S."/>
            <person name="Salis L."/>
            <person name="Schijlen E."/>
            <person name="Bossers A."/>
            <person name="Mateman C."/>
            <person name="Pijl A.S."/>
            <person name="de Ridder D."/>
            <person name="Groenen M.A."/>
            <person name="Visser M.E."/>
            <person name="Megens H.J."/>
        </authorList>
    </citation>
    <scope>NUCLEOTIDE SEQUENCE [LARGE SCALE GENOMIC DNA]</scope>
    <source>
        <strain evidence="1">WM2013NL</strain>
        <tissue evidence="1">Head and thorax</tissue>
    </source>
</reference>
<evidence type="ECO:0000313" key="1">
    <source>
        <dbReference type="EMBL" id="KOB69919.1"/>
    </source>
</evidence>
<dbReference type="EMBL" id="JTDY01003228">
    <property type="protein sequence ID" value="KOB69919.1"/>
    <property type="molecule type" value="Genomic_DNA"/>
</dbReference>